<dbReference type="PIRSF" id="PIRSF029958">
    <property type="entry name" value="Necrosis-inducing_protein"/>
    <property type="match status" value="1"/>
</dbReference>
<keyword evidence="3" id="KW-1185">Reference proteome</keyword>
<comment type="caution">
    <text evidence="2">The sequence shown here is derived from an EMBL/GenBank/DDBJ whole genome shotgun (WGS) entry which is preliminary data.</text>
</comment>
<reference evidence="2" key="1">
    <citation type="submission" date="2019-03" db="EMBL/GenBank/DDBJ databases">
        <title>Long read genome sequence of the mycoparasitic Pythium oligandrum ATCC 38472 isolated from sugarbeet rhizosphere.</title>
        <authorList>
            <person name="Gaulin E."/>
        </authorList>
    </citation>
    <scope>NUCLEOTIDE SEQUENCE</scope>
    <source>
        <strain evidence="2">ATCC 38472_TT</strain>
    </source>
</reference>
<dbReference type="PANTHER" id="PTHR33657:SF6">
    <property type="entry name" value="SECRETED PROTEIN"/>
    <property type="match status" value="1"/>
</dbReference>
<keyword evidence="1" id="KW-0732">Signal</keyword>
<name>A0A8K1CG40_PYTOL</name>
<evidence type="ECO:0000256" key="1">
    <source>
        <dbReference type="SAM" id="SignalP"/>
    </source>
</evidence>
<sequence length="263" mass="29524">MKLHVALLILLTSSPSTATPHGTLSTALPKNVDISDITPLFDFDTDSCYPSSAFNSQGELNKGLRLTGGVASGCRPTNFLDSSNTYHRYACLKTADNTSYCGHMFALYFEKDQVMPLFSILGHRHDFEHAIVWTTNGNVTHGSASTHGRSRTKRARKIPREGQHLKFVYHKASVLTHSMRFAMKHDVEAENSYGRFVLPSVVSWYTMHGNVSLDNEKMRTLVDHSTFGDAHHPELEGDFVRNLNKARPFDYPIFAEESKRSSE</sequence>
<dbReference type="Proteomes" id="UP000794436">
    <property type="component" value="Unassembled WGS sequence"/>
</dbReference>
<feature type="signal peptide" evidence="1">
    <location>
        <begin position="1"/>
        <end position="18"/>
    </location>
</feature>
<feature type="chain" id="PRO_5035463835" evidence="1">
    <location>
        <begin position="19"/>
        <end position="263"/>
    </location>
</feature>
<dbReference type="InterPro" id="IPR008701">
    <property type="entry name" value="NPP1"/>
</dbReference>
<evidence type="ECO:0000313" key="3">
    <source>
        <dbReference type="Proteomes" id="UP000794436"/>
    </source>
</evidence>
<proteinExistence type="predicted"/>
<dbReference type="OrthoDB" id="147163at2759"/>
<organism evidence="2 3">
    <name type="scientific">Pythium oligandrum</name>
    <name type="common">Mycoparasitic fungus</name>
    <dbReference type="NCBI Taxonomy" id="41045"/>
    <lineage>
        <taxon>Eukaryota</taxon>
        <taxon>Sar</taxon>
        <taxon>Stramenopiles</taxon>
        <taxon>Oomycota</taxon>
        <taxon>Peronosporomycetes</taxon>
        <taxon>Pythiales</taxon>
        <taxon>Pythiaceae</taxon>
        <taxon>Pythium</taxon>
    </lineage>
</organism>
<dbReference type="AlphaFoldDB" id="A0A8K1CG40"/>
<protein>
    <submittedName>
        <fullName evidence="2">Uncharacterized protein</fullName>
    </submittedName>
</protein>
<accession>A0A8K1CG40</accession>
<dbReference type="PANTHER" id="PTHR33657">
    <property type="entry name" value="DOMAIN PROTEIN, PUTATIVE (AFU_ORTHOLOGUE AFUA_5G00600)-RELATED"/>
    <property type="match status" value="1"/>
</dbReference>
<dbReference type="Pfam" id="PF05630">
    <property type="entry name" value="NPP1"/>
    <property type="match status" value="1"/>
</dbReference>
<evidence type="ECO:0000313" key="2">
    <source>
        <dbReference type="EMBL" id="TMW61898.1"/>
    </source>
</evidence>
<gene>
    <name evidence="2" type="ORF">Poli38472_010961</name>
</gene>
<dbReference type="EMBL" id="SPLM01000075">
    <property type="protein sequence ID" value="TMW61898.1"/>
    <property type="molecule type" value="Genomic_DNA"/>
</dbReference>